<dbReference type="GeneID" id="111107238"/>
<evidence type="ECO:0000313" key="22">
    <source>
        <dbReference type="RefSeq" id="XP_022298036.1"/>
    </source>
</evidence>
<dbReference type="Proteomes" id="UP000694844">
    <property type="component" value="Chromosome 8"/>
</dbReference>
<keyword evidence="4" id="KW-0272">Extracellular matrix</keyword>
<keyword evidence="11" id="KW-0130">Cell adhesion</keyword>
<evidence type="ECO:0000256" key="14">
    <source>
        <dbReference type="ARBA" id="ARBA00044961"/>
    </source>
</evidence>
<evidence type="ECO:0000256" key="4">
    <source>
        <dbReference type="ARBA" id="ARBA00022530"/>
    </source>
</evidence>
<evidence type="ECO:0000256" key="10">
    <source>
        <dbReference type="ARBA" id="ARBA00022837"/>
    </source>
</evidence>
<evidence type="ECO:0000256" key="13">
    <source>
        <dbReference type="ARBA" id="ARBA00023900"/>
    </source>
</evidence>
<feature type="signal peptide" evidence="18">
    <location>
        <begin position="1"/>
        <end position="28"/>
    </location>
</feature>
<dbReference type="GO" id="GO:0046872">
    <property type="term" value="F:metal ion binding"/>
    <property type="evidence" value="ECO:0007669"/>
    <property type="project" value="UniProtKB-KW"/>
</dbReference>
<dbReference type="GO" id="GO:0007155">
    <property type="term" value="P:cell adhesion"/>
    <property type="evidence" value="ECO:0007669"/>
    <property type="project" value="UniProtKB-KW"/>
</dbReference>
<evidence type="ECO:0000256" key="18">
    <source>
        <dbReference type="SAM" id="SignalP"/>
    </source>
</evidence>
<feature type="chain" id="PRO_5034099094" description="Reelin" evidence="18">
    <location>
        <begin position="29"/>
        <end position="3487"/>
    </location>
</feature>
<dbReference type="OrthoDB" id="1924787at2759"/>
<comment type="subunit">
    <text evidence="14">Oligomer of disulfide-linked homodimers.</text>
</comment>
<dbReference type="InterPro" id="IPR036278">
    <property type="entry name" value="Sialidase_sf"/>
</dbReference>
<dbReference type="Pfam" id="PF23106">
    <property type="entry name" value="EGF_Teneurin"/>
    <property type="match status" value="3"/>
</dbReference>
<accession>A0A8B8B481</accession>
<keyword evidence="16" id="KW-0245">EGF-like domain</keyword>
<dbReference type="PANTHER" id="PTHR11841">
    <property type="entry name" value="REELIN"/>
    <property type="match status" value="1"/>
</dbReference>
<proteinExistence type="inferred from homology"/>
<dbReference type="PROSITE" id="PS01186">
    <property type="entry name" value="EGF_2"/>
    <property type="match status" value="6"/>
</dbReference>
<dbReference type="InterPro" id="IPR000742">
    <property type="entry name" value="EGF"/>
</dbReference>
<organism evidence="21 22">
    <name type="scientific">Crassostrea virginica</name>
    <name type="common">Eastern oyster</name>
    <dbReference type="NCBI Taxonomy" id="6565"/>
    <lineage>
        <taxon>Eukaryota</taxon>
        <taxon>Metazoa</taxon>
        <taxon>Spiralia</taxon>
        <taxon>Lophotrochozoa</taxon>
        <taxon>Mollusca</taxon>
        <taxon>Bivalvia</taxon>
        <taxon>Autobranchia</taxon>
        <taxon>Pteriomorphia</taxon>
        <taxon>Ostreida</taxon>
        <taxon>Ostreoidea</taxon>
        <taxon>Ostreidae</taxon>
        <taxon>Crassostrea</taxon>
    </lineage>
</organism>
<feature type="compositionally biased region" description="Low complexity" evidence="17">
    <location>
        <begin position="378"/>
        <end position="395"/>
    </location>
</feature>
<name>A0A8B8B481_CRAVI</name>
<feature type="region of interest" description="Disordered" evidence="17">
    <location>
        <begin position="332"/>
        <end position="359"/>
    </location>
</feature>
<evidence type="ECO:0000256" key="12">
    <source>
        <dbReference type="ARBA" id="ARBA00023773"/>
    </source>
</evidence>
<dbReference type="CDD" id="cd08544">
    <property type="entry name" value="Reeler"/>
    <property type="match status" value="1"/>
</dbReference>
<evidence type="ECO:0000256" key="16">
    <source>
        <dbReference type="PROSITE-ProRule" id="PRU00076"/>
    </source>
</evidence>
<evidence type="ECO:0000256" key="1">
    <source>
        <dbReference type="ARBA" id="ARBA00004498"/>
    </source>
</evidence>
<keyword evidence="8" id="KW-0720">Serine protease</keyword>
<keyword evidence="16" id="KW-1015">Disulfide bond</keyword>
<dbReference type="CDD" id="cd08526">
    <property type="entry name" value="Reelin_subrepeat_2"/>
    <property type="match status" value="2"/>
</dbReference>
<dbReference type="PROSITE" id="PS51019">
    <property type="entry name" value="REELIN"/>
    <property type="match status" value="1"/>
</dbReference>
<dbReference type="PROSITE" id="PS00022">
    <property type="entry name" value="EGF_1"/>
    <property type="match status" value="7"/>
</dbReference>
<comment type="similarity">
    <text evidence="12">Belongs to the reelin family.</text>
</comment>
<feature type="domain" description="Reelin" evidence="20">
    <location>
        <begin position="25"/>
        <end position="185"/>
    </location>
</feature>
<evidence type="ECO:0000256" key="5">
    <source>
        <dbReference type="ARBA" id="ARBA00022670"/>
    </source>
</evidence>
<keyword evidence="6" id="KW-0479">Metal-binding</keyword>
<dbReference type="Pfam" id="PF02014">
    <property type="entry name" value="Reeler"/>
    <property type="match status" value="1"/>
</dbReference>
<dbReference type="FunFam" id="2.60.120.260:FF:000003">
    <property type="entry name" value="Reelin"/>
    <property type="match status" value="3"/>
</dbReference>
<gene>
    <name evidence="22" type="primary">LOC111107238</name>
</gene>
<comment type="subcellular location">
    <subcellularLocation>
        <location evidence="1">Secreted</location>
        <location evidence="1">Extracellular space</location>
        <location evidence="1">Extracellular matrix</location>
    </subcellularLocation>
</comment>
<feature type="compositionally biased region" description="Pro residues" evidence="17">
    <location>
        <begin position="343"/>
        <end position="352"/>
    </location>
</feature>
<dbReference type="SMART" id="SM00181">
    <property type="entry name" value="EGF"/>
    <property type="match status" value="8"/>
</dbReference>
<dbReference type="Pfam" id="PF21471">
    <property type="entry name" value="Reelin_subrepeat-B"/>
    <property type="match status" value="18"/>
</dbReference>
<feature type="compositionally biased region" description="Low complexity" evidence="17">
    <location>
        <begin position="332"/>
        <end position="342"/>
    </location>
</feature>
<feature type="domain" description="EGF-like" evidence="19">
    <location>
        <begin position="2188"/>
        <end position="2220"/>
    </location>
</feature>
<evidence type="ECO:0000256" key="6">
    <source>
        <dbReference type="ARBA" id="ARBA00022723"/>
    </source>
</evidence>
<dbReference type="GO" id="GO:0007417">
    <property type="term" value="P:central nervous system development"/>
    <property type="evidence" value="ECO:0007669"/>
    <property type="project" value="InterPro"/>
</dbReference>
<dbReference type="Gene3D" id="2.60.40.4060">
    <property type="entry name" value="Reeler domain"/>
    <property type="match status" value="1"/>
</dbReference>
<dbReference type="InterPro" id="IPR042307">
    <property type="entry name" value="Reeler_sf"/>
</dbReference>
<feature type="disulfide bond" evidence="16">
    <location>
        <begin position="2210"/>
        <end position="2219"/>
    </location>
</feature>
<feature type="region of interest" description="Disordered" evidence="17">
    <location>
        <begin position="376"/>
        <end position="395"/>
    </location>
</feature>
<evidence type="ECO:0000256" key="3">
    <source>
        <dbReference type="ARBA" id="ARBA00022525"/>
    </source>
</evidence>
<keyword evidence="2" id="KW-0217">Developmental protein</keyword>
<evidence type="ECO:0000256" key="8">
    <source>
        <dbReference type="ARBA" id="ARBA00022825"/>
    </source>
</evidence>
<dbReference type="InterPro" id="IPR002861">
    <property type="entry name" value="Reeler_dom"/>
</dbReference>
<dbReference type="KEGG" id="cvn:111107238"/>
<dbReference type="PROSITE" id="PS50026">
    <property type="entry name" value="EGF_3"/>
    <property type="match status" value="1"/>
</dbReference>
<dbReference type="InterPro" id="IPR049419">
    <property type="entry name" value="Reelin_subrepeat-B"/>
</dbReference>
<keyword evidence="9" id="KW-0862">Zinc</keyword>
<evidence type="ECO:0000313" key="21">
    <source>
        <dbReference type="Proteomes" id="UP000694844"/>
    </source>
</evidence>
<dbReference type="GO" id="GO:0070325">
    <property type="term" value="F:lipoprotein particle receptor binding"/>
    <property type="evidence" value="ECO:0007669"/>
    <property type="project" value="InterPro"/>
</dbReference>
<evidence type="ECO:0000256" key="17">
    <source>
        <dbReference type="SAM" id="MobiDB-lite"/>
    </source>
</evidence>
<evidence type="ECO:0000259" key="20">
    <source>
        <dbReference type="PROSITE" id="PS51019"/>
    </source>
</evidence>
<evidence type="ECO:0000256" key="2">
    <source>
        <dbReference type="ARBA" id="ARBA00022473"/>
    </source>
</evidence>
<reference evidence="22" key="1">
    <citation type="submission" date="2025-08" db="UniProtKB">
        <authorList>
            <consortium name="RefSeq"/>
        </authorList>
    </citation>
    <scope>IDENTIFICATION</scope>
    <source>
        <tissue evidence="22">Whole sample</tissue>
    </source>
</reference>
<dbReference type="PANTHER" id="PTHR11841:SF1">
    <property type="entry name" value="REELIN"/>
    <property type="match status" value="1"/>
</dbReference>
<evidence type="ECO:0000256" key="9">
    <source>
        <dbReference type="ARBA" id="ARBA00022833"/>
    </source>
</evidence>
<keyword evidence="10" id="KW-0106">Calcium</keyword>
<evidence type="ECO:0000256" key="7">
    <source>
        <dbReference type="ARBA" id="ARBA00022801"/>
    </source>
</evidence>
<keyword evidence="3" id="KW-0964">Secreted</keyword>
<dbReference type="InterPro" id="IPR034968">
    <property type="entry name" value="Reelin"/>
</dbReference>
<dbReference type="SUPFAM" id="SSF110296">
    <property type="entry name" value="Oligoxyloglucan reducing end-specific cellobiohydrolase"/>
    <property type="match status" value="2"/>
</dbReference>
<keyword evidence="5" id="KW-0645">Protease</keyword>
<keyword evidence="21" id="KW-1185">Reference proteome</keyword>
<keyword evidence="18" id="KW-0732">Signal</keyword>
<dbReference type="RefSeq" id="XP_022298036.1">
    <property type="nucleotide sequence ID" value="XM_022442328.1"/>
</dbReference>
<keyword evidence="7" id="KW-0378">Hydrolase</keyword>
<feature type="disulfide bond" evidence="16">
    <location>
        <begin position="2192"/>
        <end position="2202"/>
    </location>
</feature>
<evidence type="ECO:0000259" key="19">
    <source>
        <dbReference type="PROSITE" id="PS50026"/>
    </source>
</evidence>
<evidence type="ECO:0000256" key="11">
    <source>
        <dbReference type="ARBA" id="ARBA00022889"/>
    </source>
</evidence>
<dbReference type="GO" id="GO:0001764">
    <property type="term" value="P:neuron migration"/>
    <property type="evidence" value="ECO:0007669"/>
    <property type="project" value="InterPro"/>
</dbReference>
<comment type="caution">
    <text evidence="16">Lacks conserved residue(s) required for the propagation of feature annotation.</text>
</comment>
<evidence type="ECO:0000256" key="15">
    <source>
        <dbReference type="ARBA" id="ARBA00046064"/>
    </source>
</evidence>
<sequence>MRHDFIELRKNMISRLLLVVLWMHLTVAYQPHVAPFFFMCNFHGNVNELGIEKGEVSLSVSIEGNPELYTPGKLYNVTITSSVNFDGFFLTGLYTLTSEARSRMQGLGLFDNNGAGNNLLCSIVHSHINPEPHHQLTFKWMAPSSGSGCVSFLATGTLRNQLLFKDTTVLQMCEEGAPTTSPLRPELAILHGNGIILRDDFDSSPDVNRFIWHETFGVNISSDCGHVMYGDSGWLCQRYGKRKLVTVPMNTSTAAVIQFALSAGRCEIPGASDNFITVSYGLQSCTNWTLIDSFRLPSSLTDVHLVYLPKQARAEGVCLKWEQISNTLTTTSTTTTTTTTTTIPPPPPPPTPTTTTATSLPTTTIRSTTTTEQYTNATSDTLPTTQPTTTETTTTATITTTRRNRWWGGISDEGEPDFNSCWGIDNVLVVNTADRPTRLVENFDPIDPSNWLFFPGGNIRQKCRSEENTLFFNMEDQTVNYVVSRDLDLSVPDVTPDLMLEEQFESKRQPGWDIRGGRVDVICGVLYYANSMVFDGAGERRACTPYLDTRLAGNLRFYFGFGSGRCQALDTWESNIYVYIEDRHAHKPILLNLTSRDYKEPRLISVPINGHQRQSKARICWEQRVHRGVDLDVWAIDGVQVLPHFPRRSGVSKMAQFDINLNCGRNTSRNEIDLQASTDFGRSWFNLHEPCLHNNCGGKHQPVTSNYGSEDFLSWKRVTSLLPFVVLVPHVRFRWSGASQQSPYWAIDNVFIGDCEAGCHGNGQCTRTGCRCDFDYTGMTCENPVVPHMTTLMEQFADESTLTSSNALHIKGASLSFECGVLSSGKSLVFDKDGPRRLVTADFNTTNDRYLQFFIRIGSNSMTSQCPPPRQQRESVILDFSCDGGLTWELIKIFDDIREPQSDIVMLPDEARGPACRFRWWQPTHSGSGRDMWAIDGISINNYLFNTINLDMANYQNDTRQIAVNLGTLSQSYCGSKPSMSFIEPYQSKEMRYIETKPVHVGPTYVIQFELVMACRNMYSMNLDNVLYLEYSTDHGLSWRLVEDPCAPPTTCQSYTEGTVYHPSKYQEWRQVTVPMPPASWGHVVSLRLRQSDWGPLDTWAVSRLYVGQHCPQHCSGHGACEDGVCRCDTGYTGDSCQPRRRINETMQADFGIRYEPDSDFANIWGGEVIGGDKGCGTLVSGETLYFSDNGAREAQTKDLNTRNEDYLEFYLRIGGGLPDCSGGETTDEGVVLQYSTNGGNTWNLLRDMIPEKFRKPKFVHVVLPEDARSPMTRFRWWQPSHSGGGRDQWALDDIRVGHYERRRQIHDNFNTQLNAMDNGVWSTITEGILGKYCQNRDRALILANQQNVKYVVTKDLDLEAGDVIQFRINVGCSNQFRLDHSVMLDYSHDGGQTWRLLEDPCYQENECDGHFTEGTIYYSGPHGYWQTVVIPVTEKLAMHPVLLRWWQQGGYPFNFGLDDVYVGPPCENSCHRNGVCEQSGCECDEGFLGPDCGFAGDSPYGLADWFDNHHTPSSEVWRRIMGGKLGVGCGVVDYGNSLHFSGDGTREAVTVPLNTTYLRMLQFVLKIGGNGDALTCITPVSRNEGVIVDYSTDNEVTWHVLKVVEPRVHNHSTERVTMELPPDAKTERTIFRWWQPLGYGGLPRAEWGLDSVIIGVNETNRESFQDDFAMMVPDPQHWLLTESAVPRITCNSAGNALEFSRDKDLRFAETMDFRITPSTFLQFDIAMACDSLYGALYGVMLEYSVDMGQTWHPVVHHCAPPNFQCSGYHLSSEYMSDQHKNWTRVTLYMPPGAVSPATRLRWKQQNKTPRGNVWALDNVYLGNGCPWLCSGHGYCRQGACICDQGFGGPHCEPSSPLPMMLRDDFNGDVINKRNWKELYGGEPSDICGIVVSGNSLLFNKNHLRMVVSDDIDTRMLTGAEFYFKYGCTNEQTDWPRSESVLFQYSKNGGIIWNLIKEIHYSDTTKVRFFSVDLPDNAKSAATRFRFWQPENQGDMKSTWSIDNFYIGKMPMNPSSMSEDFDSNTMSDSWLFINDGKLQNYCEHNRRQDTTSSGSSAMFFGNTGLRGERYLETKDLNVGPMSVVQFDINVGCESEPTHEFPVKVEFSPNGGKTWHPLVSNCALTSSAWCFDVDIPATTYYGGTSKYWRRIVVPLDNVYICGSLRFRWYQGFVAEDQYAPEWAVDNVFIGMACMDYCLGHGACSDTMMCTCDQNRVGDSCVTSSQLPTYLSDDFEREDRQTAVKGQLHQDNDVNETKWWMQSGGEISTECGKLISGEALHFKHDGERMLISTDLDLRTVSIIQFFIRLGCGRNPGDSSSYPVYLQYSTNAGVNWKSIEQFDFNKQSNVPKYYALHLPPDARTNSTRVRWWQPSVNGTFAEEWAIDQVFIGGDIDGVTPLGDGFNLPKETSWLVYPGATIEPVCNSPQKAIHFNGDTGIRYAMSGDVIVDDETFLQFELAMACIANRECYNIGIEFSRDFGNTWEVLQPPCLPSDVDCGRFYPGTTLVSDVHTGWHRITVPLPYYSRGKAIRFRWIQPSGYGKKQNWAVSRLYIGKGCPFMCNGHGKCSETGCLCDDGWQGLNCSEPMSPLPAYLYDSFDPGVNDSQWVKIVGAQTVPPCKVMAAGNALHFSGGCSRVLISRDLDLRHAVYVQFLFLFGCTASPVTRNQGVLVDFSTDGGITWMPITELYYTLYRTPKYLSIKLPEKAKFNGVRLRWWQPLHGGHPVGDWSLDNVRIGGEESNPSEFLSDFSGPVDYQDWMRDDNMHPDALYCNQDQVASGRTQTKEHSVLETREIGVENDFVIEFELNVGCGEASNSSSPPVHLEYSTDSGVTWSHLSPQCLPKDTKCNVGPHMGSVYHSEPMGMWRRYTHVLTGLPVSNATRFRWSQKADGGQGASYQWGVREIYVGRACSEHCNGHGSCRFPSCLCYSGYSGPECGYQRHDNPTYLKDNFEDSSFDKSKWSLVEGGKLGKPCENLAEGSAAVFTGSNYRQLVTIDLDLRNTRFVQFVASLGGVDVDPTCFIPKTPEHSVILQYSNNGGVNWEDLHVMDFTTYKRPRKEYVLLPQPARTKNTRLRWWQPLNADWVQAGPQWAIDNVLIGGTEINPSQMQVSFDDSLQSDAPWEFNPYGEIRDNVCTKGDSSIVWEEGRGNRSFTTSQLIVQDGFMLQFKIAVGCDGVADPCSDYVPLRLEYNKDPSSNRWDLVRPLCLPDHAKLSECQPRHYHSASIYTHHTHPSWTLVTIPLTEKTFSSTTRFRWKQDTQSNVGTSWSLDDIYVGESCPELCHSRGTCLNGKCFCERGYFGKSCLPRPGSLIRTIYDSFEGGIFSFYWELISGGGIGFGCGALRPFAHGKTLYFNGCGHREARTVEMDLRNAKKIMFVLQIGCHDQTATCNIVSAKNGSYSGILLQYTDNKGAEWKILSRHNADEYLIPKRAAYDIPDDAKKEGVQFRWWQPVHRKKGFDQWAIDQVEVIEDHNAPNRRFISRFNG</sequence>
<comment type="function">
    <text evidence="15">Extracellular matrix serine protease secreted by pioneer neurons that plays a role in layering of neurons in the cerebral cortex and cerebellum by coordinating cell positioning during neurodevelopment. Regulates microtubule function in neurons and neuronal migration. Binding to the extracellular domains of lipoprotein receptors VLDLR and LRP8/APOER2 induces tyrosine phosphorylation of DAB1 and modulation of TAU phosphorylation. Affects migration of sympathetic preganglionic neurons in the spinal cord, where it seems to act as a barrier to neuronal migration. Enzymatic activity is important for the modulation of cell adhesion.</text>
</comment>
<protein>
    <recommendedName>
        <fullName evidence="13">Reelin</fullName>
    </recommendedName>
</protein>
<dbReference type="SUPFAM" id="SSF50939">
    <property type="entry name" value="Sialidases"/>
    <property type="match status" value="1"/>
</dbReference>
<dbReference type="Gene3D" id="2.60.120.260">
    <property type="entry name" value="Galactose-binding domain-like"/>
    <property type="match status" value="19"/>
</dbReference>
<dbReference type="GO" id="GO:0008236">
    <property type="term" value="F:serine-type peptidase activity"/>
    <property type="evidence" value="ECO:0007669"/>
    <property type="project" value="UniProtKB-KW"/>
</dbReference>
<dbReference type="GO" id="GO:0006508">
    <property type="term" value="P:proteolysis"/>
    <property type="evidence" value="ECO:0007669"/>
    <property type="project" value="UniProtKB-KW"/>
</dbReference>